<proteinExistence type="predicted"/>
<dbReference type="SUPFAM" id="SSF49299">
    <property type="entry name" value="PKD domain"/>
    <property type="match status" value="1"/>
</dbReference>
<dbReference type="RefSeq" id="WP_131839508.1">
    <property type="nucleotide sequence ID" value="NZ_SLWB01000009.1"/>
</dbReference>
<dbReference type="OrthoDB" id="1109367at2"/>
<dbReference type="EMBL" id="SLWB01000009">
    <property type="protein sequence ID" value="TCN66378.1"/>
    <property type="molecule type" value="Genomic_DNA"/>
</dbReference>
<dbReference type="Gene3D" id="2.60.40.10">
    <property type="entry name" value="Immunoglobulins"/>
    <property type="match status" value="2"/>
</dbReference>
<reference evidence="2 3" key="1">
    <citation type="submission" date="2019-03" db="EMBL/GenBank/DDBJ databases">
        <title>Genomic Encyclopedia of Archaeal and Bacterial Type Strains, Phase II (KMG-II): from individual species to whole genera.</title>
        <authorList>
            <person name="Goeker M."/>
        </authorList>
    </citation>
    <scope>NUCLEOTIDE SEQUENCE [LARGE SCALE GENOMIC DNA]</scope>
    <source>
        <strain evidence="2 3">RL-C</strain>
    </source>
</reference>
<dbReference type="InterPro" id="IPR035986">
    <property type="entry name" value="PKD_dom_sf"/>
</dbReference>
<dbReference type="Pfam" id="PF19408">
    <property type="entry name" value="PKD_6"/>
    <property type="match status" value="3"/>
</dbReference>
<comment type="caution">
    <text evidence="2">The sequence shown here is derived from an EMBL/GenBank/DDBJ whole genome shotgun (WGS) entry which is preliminary data.</text>
</comment>
<dbReference type="InterPro" id="IPR045829">
    <property type="entry name" value="PKD_6"/>
</dbReference>
<accession>A0A4R2EC16</accession>
<evidence type="ECO:0000313" key="2">
    <source>
        <dbReference type="EMBL" id="TCN66378.1"/>
    </source>
</evidence>
<organism evidence="2 3">
    <name type="scientific">Acetobacteroides hydrogenigenes</name>
    <dbReference type="NCBI Taxonomy" id="979970"/>
    <lineage>
        <taxon>Bacteria</taxon>
        <taxon>Pseudomonadati</taxon>
        <taxon>Bacteroidota</taxon>
        <taxon>Bacteroidia</taxon>
        <taxon>Bacteroidales</taxon>
        <taxon>Rikenellaceae</taxon>
        <taxon>Acetobacteroides</taxon>
    </lineage>
</organism>
<gene>
    <name evidence="2" type="ORF">CLV25_1097</name>
</gene>
<name>A0A4R2EC16_9BACT</name>
<dbReference type="InterPro" id="IPR013783">
    <property type="entry name" value="Ig-like_fold"/>
</dbReference>
<keyword evidence="3" id="KW-1185">Reference proteome</keyword>
<feature type="domain" description="PKD-like" evidence="1">
    <location>
        <begin position="3152"/>
        <end position="3230"/>
    </location>
</feature>
<feature type="domain" description="PKD-like" evidence="1">
    <location>
        <begin position="3059"/>
        <end position="3136"/>
    </location>
</feature>
<dbReference type="Proteomes" id="UP000294830">
    <property type="component" value="Unassembled WGS sequence"/>
</dbReference>
<protein>
    <recommendedName>
        <fullName evidence="1">PKD-like domain-containing protein</fullName>
    </recommendedName>
</protein>
<evidence type="ECO:0000313" key="3">
    <source>
        <dbReference type="Proteomes" id="UP000294830"/>
    </source>
</evidence>
<feature type="domain" description="PKD-like" evidence="1">
    <location>
        <begin position="3430"/>
        <end position="3499"/>
    </location>
</feature>
<sequence>MGKGNIFTAAQRRATLVAILLLFALVLAPGVGWGQNVGDYRTRVTGTWNWNNAANWQRCVTAGTWAGATTTTYPGQHAGTGNITIRNNTTVRVTADVPNSIGSLTINGGGNDSYLQFNSGCSLQVTGGTYLNSDSDDDEKAIRVDAGLFRTGSITLSSEGTGNTRDAYVRISSGSVTVDGDVTLNSSNLRTYILFTGAGTLNVGGDMFGGTITSATGGGSSAPTQGAVNYNGAGAQSVGAYTYYNLTTSNIGAKTMQGDVAVNNDLDLQQGSLAIADNTLNLSGTATRTGAAAGTLIGGAASNLSITGSGDLGTLYFENGAQLLNDLTLNRATSGTATLGTPLTINGAFTLTSGKLVLGANDLTLGAAASVVGTFSGTSMVDVGGGGGMVKQGNGSPDFVMTYPIGIGSAYTPMQLGSLSVATVAPDSWVRVGSSATPAVGVTGNTPLLRYWITSTSGFGGSVLADVSFPYLGGDAPIGTFGTHDMVYKPVLGNWAYPRGVSATGVNPLRASAAATLDAVWTATVPDKKIFYSLKSGSWDDPTTWTLDPSGTQPLNPNNLTPTTSVTSDFDEVFILSGRTVTVPTNGKINKRINVVGSLDFGLTTGHSFTYIDGTGRIRLAGDNFPAGDATDFITAGQGTVEYYGDTRSITTPRTFYSVEVNMDAGKVLTLLANHTLNGNLTVANGTFSISDAAATTALAITVKGDVIVAASGKIATGKANARHQMNLYGNFTNSGEVRFTNRAASNYAAEATDGIVDVNFLNTAASQSVLCKGLTNFYRIEVDKGVDNTYTLNLDATAPANFNLFGYANEDHAPVAQLTANNNALGLIRGTVRIGNSIVIPTLSTANRYNISEAAQLWVNGGTVQKNSGQTIAVYGKLKATTGLLEAKIQNGITLCSNGSLNVDGGTVNINQLRTSDETGGPHNGAYVQSGGAVNVLGGTVNNDHYVFSLPSTASVFNMSGGTLKVNTAAGNGAILINSDPENVKVVGGTVVGETTAADNFRITSRAPFWNLEMKSTAAGSGFFTLGAASNIGAANINVGVQPLRVLNDLKLWGTGEVTSKAITFDPSTNDVYIGGSFIVEKGATYRPISGGAAPYDATASQPTSRNTTYFNKTAGTAAVEELYWGETSSPLELGNIVVDRTTGYEVKVTSGSGRANESVAVDVNGTASVLSGTLNQNLYTIRTWGAIENKGRMGTWYPGVTPSRAQIQIMENPSLILTTSSDAVFGNIQVNVTPPAMLSLTSDTYVERMEYVKGLIYLKGYNLKVDYMWNFNPGLFENSTANSYLSVANSGASGSSMIITDGKASDGGLSLKVTANSLAENQNNIINNFGPLTYPVGFTTDAGSTLYFRPAQMVVKGYADDGYVTIRPVFGSLQTTNQTGGEVLQHYWRVSHSGFATKPTVSYRFYYRNQKTVPNVDLVAGATNEASYVPGKVLDESPYTRLYETSDDIYKTFGGGNSRFITINGTSTGALFTPSAAGITLENANYTAGVQNRFTGSVLIYYTRDVEQQAQWTNPNAWTRSDKLNPLYKPHDSRQPAAGTIPGAGDVAVVGWVPWDDAGRPTLLGQPHCIWIGGVSQQVAEVVFTKMTDAAGNPVPRKYRSNFQFRPTLCIDQPAGQLVAKLVKGEGLFWNRQSDPDYTKMDIGDFARQDSSYVIYENFSDNRHISKTPALFPNLYISNDNWGGQNWNFTFDNSLETTGNIELLGNVNLVLPTGATGDLTIGRNLIMFENGSGGGAQVNYGNTGTRRKIVVRGDLLMKNSNSIIQVLNPNATAPLVDHELHVEGNIVQGTSTLSSTGLDLWSGDNNDRITLYLDGPNSMTYNRVNGTVPDLYRLVVSKGNNQSTTAQFNTDYNLNGLTSGVGVAKALELRNGTFISNPSAGHILNLTTGNDYFDIPSTAGLEIKRGTARAIGNSGISLDGTLTISGGTLDMVTGGGENSIEYSASGNATIDISGGNLNVGGQIRRSLTSDAGILKYKQTGGSVVVGQNAATANSRGVFEILNAGSSFTMTAGDLYIARAQVSPEIASFYFNPTTYNIGGGANINIGHSTTPAGQTIGIYAGKPFPSIRVNNQSGNKPTAQLLVVPATISSLLTVDAGATFDANGLGLTLNGNMNCQGTFIPKGNTTYFSGTGTQTVSSGGGTIDFYNLDKTSSSNVTLAINTPLLVSNELLLRAGTFTTNANTVEAKGNVLNDALHVSSLGATNGIILNGTVNQILTGNGTFGKLTINNPSGVDIPVGNQLKITNSLKMQAGVLNIGKNLLDLLSGAVIEQASTFSKSNMITTNISFTDNGVRKFFPSGAQSSFIFPVGSADKYTPVAIKVDGNTSSTGSITVKPANEVHPSIVEDSETGTQIVDKDNALQYYWTLKADNLSSFSGTARMRYIDADVKVTSPYTVADYITARLLSDGSGTWNKFTVDEFDESTKDLIFLFSNTDAAGVSGDYTAGACDATKNGAIPDKVAKYETIDNGDWTTATVWTPNVAGGPRGAIAKINAPHTVDVSTNNLAGYMTEVYGKLMLYSTYGHRLGIVNGNGTIYSEIGEIPAAVYDDFFSTAGGTLEFGGTNKSYEFLGNIFEVNHLLFTGSGVRRFPNNNLTLNGNLIIDGDTGLDLVNYYNRTLSVKGNIERVGGTFDAGSGVNATVAMVGSLPQTIKGTFVDGNALNNLVVNNLNGVSVVNNIEIDGDLKLTGGLITVPSGTQFKLNYGATASPSAGIPLSFVNGVLTKAMMTGNNFTFPIGNFSDTKAHGPISLLNVSGPAGITDWSASYSYADATNVGLPTDSFEAPISTVSHSEYWKIQAPNGGQSQISIALDGSSDVASTIPDMSNLRVVGWNATTSKWEVVGDGAAVSGSSTNGTVTTTSSVSFGSYTHFTLGSVMPLSASSASFTSPGTVNLCSGSSTTMTVTFSGTPPWVLTYKAGATTITTPPLATSPYSITVTPAASTTYTLTGITANGIAGTITGTTSVVVNVNPMPTVVVSSNDADNTICEGSSITFTATSGLTNYTFRVNGAVVQNGGSNTYTPPTTLLPAGTQSVDVIATNSGGCSSTSSAVVVTVNPKPAAAGLIGGDVSVCKNTTVVYTVPAIDNASSYEWKVNGVAVGPTGGAASLSFSVAGPTTISVSGKNSCGIGTASTYAINVSNGGSVTEKKNISSGAQSVCKGDVAYTYTVPVIANASGYKWYYSNAGAVEHTTGSDIQGGLVTATNSITLSYSPTASSGYLTVRGVSGCTAGDGPLSDAYSVAVNTPPTATISPLAPSVCSGSLVVITAAPAGGTGTYTHSWTGTGAGSLSSTTELAPSFANATGGSYDLTYKVTDSKGCVGTATTTVVVNQAPVANAGPDALGICTGKSPIQMSEATATGSYSGTPTWSGTGGTWTQSPDPALATFTPSSPSGTATVRLTLTGTNGCSDVYDEREISWNKIPDQLGAFTVSDVSVCKGETGVTYTVPADALATSYEWSYTGTNATINGTGNSVTLDFAANATSGTLKVKGVNSCGKSSLSRDISITVNSLPPAPILSEISKCAGDAPALSITNGAVGYTYQWSVTTSNYSILPAELNSETPVLHTPTNDQLFPAGNTDLVSYPDVKVIVTNTNGCQNSVTNGSTEVDAKIKVHRIPRTGPPYHVGNNVAK</sequence>
<evidence type="ECO:0000259" key="1">
    <source>
        <dbReference type="Pfam" id="PF19408"/>
    </source>
</evidence>